<proteinExistence type="predicted"/>
<evidence type="ECO:0000313" key="1">
    <source>
        <dbReference type="EMBL" id="SDZ01752.1"/>
    </source>
</evidence>
<dbReference type="RefSeq" id="WP_091160926.1">
    <property type="nucleotide sequence ID" value="NZ_FNOT01000016.1"/>
</dbReference>
<organism evidence="1 2">
    <name type="scientific">Geodermatophilus africanus</name>
    <dbReference type="NCBI Taxonomy" id="1137993"/>
    <lineage>
        <taxon>Bacteria</taxon>
        <taxon>Bacillati</taxon>
        <taxon>Actinomycetota</taxon>
        <taxon>Actinomycetes</taxon>
        <taxon>Geodermatophilales</taxon>
        <taxon>Geodermatophilaceae</taxon>
        <taxon>Geodermatophilus</taxon>
    </lineage>
</organism>
<reference evidence="2" key="1">
    <citation type="submission" date="2016-10" db="EMBL/GenBank/DDBJ databases">
        <authorList>
            <person name="Varghese N."/>
            <person name="Submissions S."/>
        </authorList>
    </citation>
    <scope>NUCLEOTIDE SEQUENCE [LARGE SCALE GENOMIC DNA]</scope>
    <source>
        <strain evidence="2">DSM 45422</strain>
    </source>
</reference>
<accession>A0A1H3PKM8</accession>
<dbReference type="EMBL" id="FNOT01000016">
    <property type="protein sequence ID" value="SDZ01752.1"/>
    <property type="molecule type" value="Genomic_DNA"/>
</dbReference>
<dbReference type="OrthoDB" id="5194158at2"/>
<protein>
    <submittedName>
        <fullName evidence="1">Uncharacterized protein</fullName>
    </submittedName>
</protein>
<sequence>MFIATLECGVVLAYEARNFLPASGERVPCRLHGYCAVDEVGSCPAVVTGRALPRAPRRTQRELVEWLRERPVTTVHALRRERFTLRMLTAAAREGLVTVDLEAGRVSMH</sequence>
<gene>
    <name evidence="1" type="ORF">SAMN05660209_04381</name>
</gene>
<dbReference type="AlphaFoldDB" id="A0A1H3PKM8"/>
<name>A0A1H3PKM8_9ACTN</name>
<keyword evidence="2" id="KW-1185">Reference proteome</keyword>
<dbReference type="Proteomes" id="UP000198921">
    <property type="component" value="Unassembled WGS sequence"/>
</dbReference>
<evidence type="ECO:0000313" key="2">
    <source>
        <dbReference type="Proteomes" id="UP000198921"/>
    </source>
</evidence>